<dbReference type="GO" id="GO:0004175">
    <property type="term" value="F:endopeptidase activity"/>
    <property type="evidence" value="ECO:0007669"/>
    <property type="project" value="UniProtKB-ARBA"/>
</dbReference>
<evidence type="ECO:0000256" key="2">
    <source>
        <dbReference type="SAM" id="Phobius"/>
    </source>
</evidence>
<evidence type="ECO:0000256" key="1">
    <source>
        <dbReference type="ARBA" id="ARBA00009067"/>
    </source>
</evidence>
<accession>A0A0R1VP98</accession>
<dbReference type="InterPro" id="IPR052710">
    <property type="entry name" value="CAAX_protease"/>
</dbReference>
<dbReference type="InterPro" id="IPR003675">
    <property type="entry name" value="Rce1/LyrA-like_dom"/>
</dbReference>
<evidence type="ECO:0000259" key="3">
    <source>
        <dbReference type="Pfam" id="PF02517"/>
    </source>
</evidence>
<dbReference type="Pfam" id="PF02517">
    <property type="entry name" value="Rce1-like"/>
    <property type="match status" value="1"/>
</dbReference>
<dbReference type="GO" id="GO:0080120">
    <property type="term" value="P:CAAX-box protein maturation"/>
    <property type="evidence" value="ECO:0007669"/>
    <property type="project" value="UniProtKB-ARBA"/>
</dbReference>
<dbReference type="PANTHER" id="PTHR36435">
    <property type="entry name" value="SLR1288 PROTEIN"/>
    <property type="match status" value="1"/>
</dbReference>
<evidence type="ECO:0000313" key="4">
    <source>
        <dbReference type="EMBL" id="KRM07229.1"/>
    </source>
</evidence>
<gene>
    <name evidence="4" type="ORF">FC59_GL000657</name>
</gene>
<dbReference type="eggNOG" id="COG1266">
    <property type="taxonomic scope" value="Bacteria"/>
</dbReference>
<dbReference type="AlphaFoldDB" id="A0A0R1VP98"/>
<dbReference type="PANTHER" id="PTHR36435:SF1">
    <property type="entry name" value="CAAX AMINO TERMINAL PROTEASE FAMILY PROTEIN"/>
    <property type="match status" value="1"/>
</dbReference>
<evidence type="ECO:0000313" key="5">
    <source>
        <dbReference type="Proteomes" id="UP000051307"/>
    </source>
</evidence>
<keyword evidence="2" id="KW-1133">Transmembrane helix</keyword>
<feature type="transmembrane region" description="Helical" evidence="2">
    <location>
        <begin position="84"/>
        <end position="105"/>
    </location>
</feature>
<dbReference type="Proteomes" id="UP000051307">
    <property type="component" value="Unassembled WGS sequence"/>
</dbReference>
<dbReference type="EMBL" id="AZFU01000001">
    <property type="protein sequence ID" value="KRM07229.1"/>
    <property type="molecule type" value="Genomic_DNA"/>
</dbReference>
<keyword evidence="2" id="KW-0812">Transmembrane</keyword>
<dbReference type="OrthoDB" id="8607342at2"/>
<reference evidence="4 5" key="1">
    <citation type="journal article" date="2015" name="Genome Announc.">
        <title>Expanding the biotechnology potential of lactobacilli through comparative genomics of 213 strains and associated genera.</title>
        <authorList>
            <person name="Sun Z."/>
            <person name="Harris H.M."/>
            <person name="McCann A."/>
            <person name="Guo C."/>
            <person name="Argimon S."/>
            <person name="Zhang W."/>
            <person name="Yang X."/>
            <person name="Jeffery I.B."/>
            <person name="Cooney J.C."/>
            <person name="Kagawa T.F."/>
            <person name="Liu W."/>
            <person name="Song Y."/>
            <person name="Salvetti E."/>
            <person name="Wrobel A."/>
            <person name="Rasinkangas P."/>
            <person name="Parkhill J."/>
            <person name="Rea M.C."/>
            <person name="O'Sullivan O."/>
            <person name="Ritari J."/>
            <person name="Douillard F.P."/>
            <person name="Paul Ross R."/>
            <person name="Yang R."/>
            <person name="Briner A.E."/>
            <person name="Felis G.E."/>
            <person name="de Vos W.M."/>
            <person name="Barrangou R."/>
            <person name="Klaenhammer T.R."/>
            <person name="Caufield P.W."/>
            <person name="Cui Y."/>
            <person name="Zhang H."/>
            <person name="O'Toole P.W."/>
        </authorList>
    </citation>
    <scope>NUCLEOTIDE SEQUENCE [LARGE SCALE GENOMIC DNA]</scope>
    <source>
        <strain evidence="4 5">DSM 16761</strain>
    </source>
</reference>
<dbReference type="PATRIC" id="fig|1423767.3.peg.681"/>
<keyword evidence="2" id="KW-0472">Membrane</keyword>
<proteinExistence type="inferred from homology"/>
<feature type="transmembrane region" description="Helical" evidence="2">
    <location>
        <begin position="181"/>
        <end position="198"/>
    </location>
</feature>
<name>A0A0R1VP98_9LACO</name>
<feature type="transmembrane region" description="Helical" evidence="2">
    <location>
        <begin position="7"/>
        <end position="29"/>
    </location>
</feature>
<protein>
    <recommendedName>
        <fullName evidence="3">CAAX prenyl protease 2/Lysostaphin resistance protein A-like domain-containing protein</fullName>
    </recommendedName>
</protein>
<comment type="caution">
    <text evidence="4">The sequence shown here is derived from an EMBL/GenBank/DDBJ whole genome shotgun (WGS) entry which is preliminary data.</text>
</comment>
<organism evidence="4 5">
    <name type="scientific">Lactobacillus kitasatonis DSM 16761 = JCM 1039</name>
    <dbReference type="NCBI Taxonomy" id="1423767"/>
    <lineage>
        <taxon>Bacteria</taxon>
        <taxon>Bacillati</taxon>
        <taxon>Bacillota</taxon>
        <taxon>Bacilli</taxon>
        <taxon>Lactobacillales</taxon>
        <taxon>Lactobacillaceae</taxon>
        <taxon>Lactobacillus</taxon>
    </lineage>
</organism>
<dbReference type="RefSeq" id="WP_025014263.1">
    <property type="nucleotide sequence ID" value="NZ_AZFU01000001.1"/>
</dbReference>
<feature type="transmembrane region" description="Helical" evidence="2">
    <location>
        <begin position="158"/>
        <end position="175"/>
    </location>
</feature>
<comment type="similarity">
    <text evidence="1">Belongs to the UPF0177 family.</text>
</comment>
<feature type="transmembrane region" description="Helical" evidence="2">
    <location>
        <begin position="125"/>
        <end position="146"/>
    </location>
</feature>
<feature type="transmembrane region" description="Helical" evidence="2">
    <location>
        <begin position="41"/>
        <end position="61"/>
    </location>
</feature>
<feature type="domain" description="CAAX prenyl protease 2/Lysostaphin resistance protein A-like" evidence="3">
    <location>
        <begin position="127"/>
        <end position="216"/>
    </location>
</feature>
<sequence>MKKIGHYLGNIAGAILAFALYMLLEIAYFAPKRINLGKGNLRVFATSLMTVVILFVIFYLYRRQLKEENLWGFNESPHWDARRLGIAVIGFILIVVGSVVMLNLVGGGVSENQQSLNKIEQGNEGLFRILVVFIAPSCEETIFRGMFFNIFFTKPTTLNKWLGIITSGFLFGYMHDPMLSKYILVYWVLGIILAWVYTTTKDLRYSILVHMCYNAMGFI</sequence>